<dbReference type="AlphaFoldDB" id="A0A2L0VDQ1"/>
<feature type="signal peptide" evidence="2">
    <location>
        <begin position="1"/>
        <end position="23"/>
    </location>
</feature>
<keyword evidence="2" id="KW-0732">Signal</keyword>
<feature type="compositionally biased region" description="Basic and acidic residues" evidence="1">
    <location>
        <begin position="53"/>
        <end position="65"/>
    </location>
</feature>
<feature type="region of interest" description="Disordered" evidence="1">
    <location>
        <begin position="22"/>
        <end position="185"/>
    </location>
</feature>
<feature type="compositionally biased region" description="Acidic residues" evidence="1">
    <location>
        <begin position="161"/>
        <end position="185"/>
    </location>
</feature>
<evidence type="ECO:0000256" key="2">
    <source>
        <dbReference type="SAM" id="SignalP"/>
    </source>
</evidence>
<organism evidence="3">
    <name type="scientific">Heterodera avenae</name>
    <name type="common">Cereal cyst nematode worm</name>
    <dbReference type="NCBI Taxonomy" id="34510"/>
    <lineage>
        <taxon>Eukaryota</taxon>
        <taxon>Metazoa</taxon>
        <taxon>Ecdysozoa</taxon>
        <taxon>Nematoda</taxon>
        <taxon>Chromadorea</taxon>
        <taxon>Rhabditida</taxon>
        <taxon>Tylenchina</taxon>
        <taxon>Tylenchomorpha</taxon>
        <taxon>Tylenchoidea</taxon>
        <taxon>Heteroderidae</taxon>
        <taxon>Heteroderinae</taxon>
        <taxon>Heterodera</taxon>
    </lineage>
</organism>
<sequence length="185" mass="19075">MRAILFLTMVCLVMALLLETANSNDTKKDKKKGAVAAHGKGKDAHKGASPAKGNKEDAKSPAKKDAKGKKDKKEKPEAKKGKGAVTPKKDKKPKNAKASPAKGKKTPTKPKVASKAAAPKAEPAQNEPTSAPVETEQDGDDGIDTVNDIGAAEGGGGNGDLAEDELLEDDGIAGDDDGQIDEPTK</sequence>
<feature type="chain" id="PRO_5014979451" evidence="2">
    <location>
        <begin position="24"/>
        <end position="185"/>
    </location>
</feature>
<name>A0A2L0VDQ1_HETAV</name>
<dbReference type="EMBL" id="MG525261">
    <property type="protein sequence ID" value="AVA09726.1"/>
    <property type="molecule type" value="Genomic_DNA"/>
</dbReference>
<feature type="compositionally biased region" description="Low complexity" evidence="1">
    <location>
        <begin position="109"/>
        <end position="124"/>
    </location>
</feature>
<evidence type="ECO:0000256" key="1">
    <source>
        <dbReference type="SAM" id="MobiDB-lite"/>
    </source>
</evidence>
<accession>A0A2L0VDQ1</accession>
<reference evidence="3" key="1">
    <citation type="journal article" date="2018" name="Front. Plant Sci.">
        <title>Large-Scale Identification and Characterization of Heterodera avenae Putative Effectors Suppressing or Inducing Cell Death in Nicotiana benthamiana.</title>
        <authorList>
            <person name="Chen C."/>
            <person name="Chen Y."/>
            <person name="Jian H."/>
            <person name="Yang D."/>
            <person name="Dai Y."/>
            <person name="Pan L."/>
            <person name="Shi F."/>
            <person name="Yang S."/>
            <person name="Liu Q."/>
        </authorList>
    </citation>
    <scope>NUCLEOTIDE SEQUENCE</scope>
    <source>
        <strain evidence="3">Isotig19358</strain>
    </source>
</reference>
<evidence type="ECO:0000313" key="3">
    <source>
        <dbReference type="EMBL" id="AVA09726.1"/>
    </source>
</evidence>
<protein>
    <submittedName>
        <fullName evidence="3">Putative effector protein</fullName>
    </submittedName>
</protein>
<proteinExistence type="predicted"/>
<feature type="compositionally biased region" description="Basic and acidic residues" evidence="1">
    <location>
        <begin position="71"/>
        <end position="80"/>
    </location>
</feature>